<keyword evidence="2" id="KW-0472">Membrane</keyword>
<dbReference type="Proteomes" id="UP000544110">
    <property type="component" value="Unassembled WGS sequence"/>
</dbReference>
<dbReference type="RefSeq" id="WP_179517460.1">
    <property type="nucleotide sequence ID" value="NZ_JACCAC010000001.1"/>
</dbReference>
<dbReference type="InterPro" id="IPR036779">
    <property type="entry name" value="LysM_dom_sf"/>
</dbReference>
<name>A0A7Y9RTF1_9ACTN</name>
<evidence type="ECO:0000256" key="1">
    <source>
        <dbReference type="SAM" id="MobiDB-lite"/>
    </source>
</evidence>
<dbReference type="EMBL" id="JACCAC010000001">
    <property type="protein sequence ID" value="NYG54931.1"/>
    <property type="molecule type" value="Genomic_DNA"/>
</dbReference>
<protein>
    <submittedName>
        <fullName evidence="4">Tfp pilus assembly protein FimV</fullName>
    </submittedName>
</protein>
<evidence type="ECO:0000259" key="3">
    <source>
        <dbReference type="PROSITE" id="PS51782"/>
    </source>
</evidence>
<dbReference type="Pfam" id="PF01476">
    <property type="entry name" value="LysM"/>
    <property type="match status" value="1"/>
</dbReference>
<dbReference type="PROSITE" id="PS51782">
    <property type="entry name" value="LYSM"/>
    <property type="match status" value="1"/>
</dbReference>
<evidence type="ECO:0000313" key="4">
    <source>
        <dbReference type="EMBL" id="NYG54931.1"/>
    </source>
</evidence>
<keyword evidence="5" id="KW-1185">Reference proteome</keyword>
<feature type="domain" description="LysM" evidence="3">
    <location>
        <begin position="86"/>
        <end position="136"/>
    </location>
</feature>
<evidence type="ECO:0000256" key="2">
    <source>
        <dbReference type="SAM" id="Phobius"/>
    </source>
</evidence>
<comment type="caution">
    <text evidence="4">The sequence shown here is derived from an EMBL/GenBank/DDBJ whole genome shotgun (WGS) entry which is preliminary data.</text>
</comment>
<accession>A0A7Y9RTF1</accession>
<feature type="compositionally biased region" description="Low complexity" evidence="1">
    <location>
        <begin position="15"/>
        <end position="40"/>
    </location>
</feature>
<sequence length="140" mass="14832">MSTMTIDPTFLSPARTTQGRTTQGRTSQGRTTPARRPAAARGELRLTRRGRLVVFGLCLAVVLGAALFLGQSSVATDRPGTDVPTEVITVGTGDTLWEIASERAATGSDIREVMVQIERLNALESAALDAGQRLRVPLAG</sequence>
<keyword evidence="2" id="KW-0812">Transmembrane</keyword>
<dbReference type="InterPro" id="IPR018392">
    <property type="entry name" value="LysM"/>
</dbReference>
<dbReference type="Gene3D" id="3.10.350.10">
    <property type="entry name" value="LysM domain"/>
    <property type="match status" value="1"/>
</dbReference>
<dbReference type="SMART" id="SM00257">
    <property type="entry name" value="LysM"/>
    <property type="match status" value="1"/>
</dbReference>
<feature type="transmembrane region" description="Helical" evidence="2">
    <location>
        <begin position="52"/>
        <end position="70"/>
    </location>
</feature>
<dbReference type="CDD" id="cd00118">
    <property type="entry name" value="LysM"/>
    <property type="match status" value="1"/>
</dbReference>
<evidence type="ECO:0000313" key="5">
    <source>
        <dbReference type="Proteomes" id="UP000544110"/>
    </source>
</evidence>
<proteinExistence type="predicted"/>
<organism evidence="4 5">
    <name type="scientific">Nocardioides perillae</name>
    <dbReference type="NCBI Taxonomy" id="1119534"/>
    <lineage>
        <taxon>Bacteria</taxon>
        <taxon>Bacillati</taxon>
        <taxon>Actinomycetota</taxon>
        <taxon>Actinomycetes</taxon>
        <taxon>Propionibacteriales</taxon>
        <taxon>Nocardioidaceae</taxon>
        <taxon>Nocardioides</taxon>
    </lineage>
</organism>
<feature type="region of interest" description="Disordered" evidence="1">
    <location>
        <begin position="1"/>
        <end position="40"/>
    </location>
</feature>
<gene>
    <name evidence="4" type="ORF">BJ989_001235</name>
</gene>
<reference evidence="4 5" key="1">
    <citation type="submission" date="2020-07" db="EMBL/GenBank/DDBJ databases">
        <title>Sequencing the genomes of 1000 actinobacteria strains.</title>
        <authorList>
            <person name="Klenk H.-P."/>
        </authorList>
    </citation>
    <scope>NUCLEOTIDE SEQUENCE [LARGE SCALE GENOMIC DNA]</scope>
    <source>
        <strain evidence="4 5">DSM 24552</strain>
    </source>
</reference>
<keyword evidence="2" id="KW-1133">Transmembrane helix</keyword>
<dbReference type="AlphaFoldDB" id="A0A7Y9RTF1"/>